<name>A0A8K0XY71_9ENTR</name>
<dbReference type="InterPro" id="IPR022597">
    <property type="entry name" value="GhoS"/>
</dbReference>
<keyword evidence="2" id="KW-1185">Reference proteome</keyword>
<reference evidence="1" key="1">
    <citation type="submission" date="2021-01" db="EMBL/GenBank/DDBJ databases">
        <title>Intestinitalea alba gen. nov., sp. nov., a novel genus of the family Enterobacteriaceae, isolated from the gut of the plastic-eating mealworm Tenebrio molitor L.</title>
        <authorList>
            <person name="Yang Y."/>
        </authorList>
    </citation>
    <scope>NUCLEOTIDE SEQUENCE</scope>
    <source>
        <strain evidence="1">BIT-L3</strain>
    </source>
</reference>
<dbReference type="Proteomes" id="UP000659047">
    <property type="component" value="Unassembled WGS sequence"/>
</dbReference>
<gene>
    <name evidence="1" type="primary">ghoS</name>
    <name evidence="1" type="ORF">JJB97_02600</name>
</gene>
<sequence length="95" mass="10625">MSSAEVTRYIIAITHQATALTPTNERNNELTRAGFTSAFTDEKGKQNEFGPGAWGLISALPSLGVEALARGPVNWRRAKSRRLVFTVEQWRKKQH</sequence>
<dbReference type="InterPro" id="IPR038241">
    <property type="entry name" value="GhoS_sf"/>
</dbReference>
<dbReference type="GO" id="GO:0004521">
    <property type="term" value="F:RNA endonuclease activity"/>
    <property type="evidence" value="ECO:0007669"/>
    <property type="project" value="InterPro"/>
</dbReference>
<evidence type="ECO:0000313" key="2">
    <source>
        <dbReference type="Proteomes" id="UP000659047"/>
    </source>
</evidence>
<dbReference type="AlphaFoldDB" id="A0A8K0XY71"/>
<dbReference type="EMBL" id="JAEPBH010000004">
    <property type="protein sequence ID" value="MBK4714244.1"/>
    <property type="molecule type" value="Genomic_DNA"/>
</dbReference>
<evidence type="ECO:0000313" key="1">
    <source>
        <dbReference type="EMBL" id="MBK4714244.1"/>
    </source>
</evidence>
<dbReference type="RefSeq" id="WP_238712248.1">
    <property type="nucleotide sequence ID" value="NZ_JAEPBH010000004.1"/>
</dbReference>
<dbReference type="Gene3D" id="3.30.70.2360">
    <property type="match status" value="1"/>
</dbReference>
<accession>A0A8K0XY71</accession>
<dbReference type="Pfam" id="PF11080">
    <property type="entry name" value="GhoS"/>
    <property type="match status" value="1"/>
</dbReference>
<proteinExistence type="predicted"/>
<comment type="caution">
    <text evidence="1">The sequence shown here is derived from an EMBL/GenBank/DDBJ whole genome shotgun (WGS) entry which is preliminary data.</text>
</comment>
<organism evidence="1 2">
    <name type="scientific">Tenebrionibacter intestinalis</name>
    <dbReference type="NCBI Taxonomy" id="2799638"/>
    <lineage>
        <taxon>Bacteria</taxon>
        <taxon>Pseudomonadati</taxon>
        <taxon>Pseudomonadota</taxon>
        <taxon>Gammaproteobacteria</taxon>
        <taxon>Enterobacterales</taxon>
        <taxon>Enterobacteriaceae</taxon>
        <taxon>Tenebrionibacter/Tenebrionicola group</taxon>
        <taxon>Tenebrionibacter</taxon>
    </lineage>
</organism>
<protein>
    <submittedName>
        <fullName evidence="1">Type V toxin-antitoxin system endoribonuclease antitoxin GhoS</fullName>
    </submittedName>
</protein>